<proteinExistence type="predicted"/>
<accession>A0ABX6KUQ0</accession>
<evidence type="ECO:0008006" key="4">
    <source>
        <dbReference type="Google" id="ProtNLM"/>
    </source>
</evidence>
<feature type="chain" id="PRO_5045343920" description="DUF4251 domain-containing protein" evidence="1">
    <location>
        <begin position="19"/>
        <end position="184"/>
    </location>
</feature>
<dbReference type="Proteomes" id="UP000501570">
    <property type="component" value="Chromosome"/>
</dbReference>
<dbReference type="RefSeq" id="WP_168239263.1">
    <property type="nucleotide sequence ID" value="NZ_CP050995.1"/>
</dbReference>
<keyword evidence="1" id="KW-0732">Signal</keyword>
<protein>
    <recommendedName>
        <fullName evidence="4">DUF4251 domain-containing protein</fullName>
    </recommendedName>
</protein>
<evidence type="ECO:0000256" key="1">
    <source>
        <dbReference type="SAM" id="SignalP"/>
    </source>
</evidence>
<name>A0ABX6KUQ0_CHRGL</name>
<reference evidence="2 3" key="1">
    <citation type="submission" date="2019-09" db="EMBL/GenBank/DDBJ databases">
        <title>FDA dAtabase for Regulatory Grade micrObial Sequences (FDA-ARGOS): Supporting development and validation of Infectious Disease Dx tests.</title>
        <authorList>
            <person name="Sciortino C."/>
            <person name="Tallon L."/>
            <person name="Sadzewicz L."/>
            <person name="Vavikolanu K."/>
            <person name="Mehta A."/>
            <person name="Aluvathingal J."/>
            <person name="Nadendla S."/>
            <person name="Nandy P."/>
            <person name="Geyer C."/>
            <person name="Yan Y."/>
            <person name="Sichtig H."/>
        </authorList>
    </citation>
    <scope>NUCLEOTIDE SEQUENCE [LARGE SCALE GENOMIC DNA]</scope>
    <source>
        <strain evidence="2 3">FDAARGOS_636</strain>
    </source>
</reference>
<feature type="signal peptide" evidence="1">
    <location>
        <begin position="1"/>
        <end position="18"/>
    </location>
</feature>
<evidence type="ECO:0000313" key="3">
    <source>
        <dbReference type="Proteomes" id="UP000501570"/>
    </source>
</evidence>
<sequence length="184" mass="20895">MKKILIIVLLNFSIFAIAQESAFIISNKQVVWQRIYESTKSIKEVKNILSSTGKIKFTGEDANTLTGEVSDFIMDFKGAGYTKMGTPMYLSNSSKFSGNFKIEFKEGRYRAMVTNINSKDDKTTLYYGGISIGDNGENTLEEFALTNDREYFKGVFEGRASKIINFSFTQLFDVSKYTKTDDNW</sequence>
<dbReference type="EMBL" id="CP050995">
    <property type="protein sequence ID" value="QIY92255.1"/>
    <property type="molecule type" value="Genomic_DNA"/>
</dbReference>
<gene>
    <name evidence="2" type="ORF">FOB44_16990</name>
</gene>
<evidence type="ECO:0000313" key="2">
    <source>
        <dbReference type="EMBL" id="QIY92255.1"/>
    </source>
</evidence>
<organism evidence="2 3">
    <name type="scientific">Chryseobacterium gallinarum</name>
    <dbReference type="NCBI Taxonomy" id="1324352"/>
    <lineage>
        <taxon>Bacteria</taxon>
        <taxon>Pseudomonadati</taxon>
        <taxon>Bacteroidota</taxon>
        <taxon>Flavobacteriia</taxon>
        <taxon>Flavobacteriales</taxon>
        <taxon>Weeksellaceae</taxon>
        <taxon>Chryseobacterium group</taxon>
        <taxon>Chryseobacterium</taxon>
    </lineage>
</organism>
<keyword evidence="3" id="KW-1185">Reference proteome</keyword>